<keyword evidence="2" id="KW-1185">Reference proteome</keyword>
<protein>
    <submittedName>
        <fullName evidence="1">Uncharacterized protein</fullName>
    </submittedName>
</protein>
<proteinExistence type="predicted"/>
<reference evidence="1" key="1">
    <citation type="submission" date="2020-05" db="EMBL/GenBank/DDBJ databases">
        <title>Large-scale comparative analyses of tick genomes elucidate their genetic diversity and vector capacities.</title>
        <authorList>
            <person name="Jia N."/>
            <person name="Wang J."/>
            <person name="Shi W."/>
            <person name="Du L."/>
            <person name="Sun Y."/>
            <person name="Zhan W."/>
            <person name="Jiang J."/>
            <person name="Wang Q."/>
            <person name="Zhang B."/>
            <person name="Ji P."/>
            <person name="Sakyi L.B."/>
            <person name="Cui X."/>
            <person name="Yuan T."/>
            <person name="Jiang B."/>
            <person name="Yang W."/>
            <person name="Lam T.T.-Y."/>
            <person name="Chang Q."/>
            <person name="Ding S."/>
            <person name="Wang X."/>
            <person name="Zhu J."/>
            <person name="Ruan X."/>
            <person name="Zhao L."/>
            <person name="Wei J."/>
            <person name="Que T."/>
            <person name="Du C."/>
            <person name="Cheng J."/>
            <person name="Dai P."/>
            <person name="Han X."/>
            <person name="Huang E."/>
            <person name="Gao Y."/>
            <person name="Liu J."/>
            <person name="Shao H."/>
            <person name="Ye R."/>
            <person name="Li L."/>
            <person name="Wei W."/>
            <person name="Wang X."/>
            <person name="Wang C."/>
            <person name="Yang T."/>
            <person name="Huo Q."/>
            <person name="Li W."/>
            <person name="Guo W."/>
            <person name="Chen H."/>
            <person name="Zhou L."/>
            <person name="Ni X."/>
            <person name="Tian J."/>
            <person name="Zhou Y."/>
            <person name="Sheng Y."/>
            <person name="Liu T."/>
            <person name="Pan Y."/>
            <person name="Xia L."/>
            <person name="Li J."/>
            <person name="Zhao F."/>
            <person name="Cao W."/>
        </authorList>
    </citation>
    <scope>NUCLEOTIDE SEQUENCE</scope>
    <source>
        <strain evidence="1">Hyas-2018</strain>
    </source>
</reference>
<sequence length="730" mass="80604">MKKNRVRPTAFATARSVAMSSRTSASSSPSPTSSPESTEGHTDVPPTVIRPSCVWSTTCVTCFLMVAVTGSCAAFYFGVDVSKWLSPTRVCVTRGCVQLANRLAASIDAAVNPCDDFYRFACGGIAGTVANSTSSASHSVSTFAAGGHQDDVLSRVHTILANWALEDTIQTPLQTSASLYQGCVGVFSGQKKGVRLLLRFLQKCRLNFAKEEDLDTDPLDSALNLDMRYNVKTVFDVAAEGIHLLVRRRRALETWSSQRQALIKKHTYSDYLENTFALLGFPTRMRITFMAASVWEAEDTVMRLFARIKPDDKALVKFDYVEPGTVMERPEWKRHLGRFWERVAVKGTSMATFLKQVFAELTPLAITQYIFWEVVRQLGPLADYRLSVPDETAQLAEGRCLRIVYDVAGLAPLAVVLAQEVSTETVLSATSFLTRLVRNVGATNVTVRVVDPRHLLQGRTSSTPAVGRRNTDPAAADDLLPEGSHNDEAGAFLDSFLRALLELRERELDSIDALEAVPTTEDLLASRVTVDAANRRLTVPASMLVQPWFSADVPRSFNYAGLGFAVVRELIRAGIRLKVRFVMTSTTSGRYCNHTARGAEGRALEAILRVLSQSGRERHKLKLPGLLDSMSEEQLFFLAYCTGGCRGIESGYNATGECNDVLRSTLDFGSTFECVRGVQMYPMDLERCAAAKPSVKSRLKLMFSGPFWQNVARKVANISPRNWTVLQRRH</sequence>
<dbReference type="EMBL" id="CM023487">
    <property type="protein sequence ID" value="KAH6925742.1"/>
    <property type="molecule type" value="Genomic_DNA"/>
</dbReference>
<organism evidence="1 2">
    <name type="scientific">Hyalomma asiaticum</name>
    <name type="common">Tick</name>
    <dbReference type="NCBI Taxonomy" id="266040"/>
    <lineage>
        <taxon>Eukaryota</taxon>
        <taxon>Metazoa</taxon>
        <taxon>Ecdysozoa</taxon>
        <taxon>Arthropoda</taxon>
        <taxon>Chelicerata</taxon>
        <taxon>Arachnida</taxon>
        <taxon>Acari</taxon>
        <taxon>Parasitiformes</taxon>
        <taxon>Ixodida</taxon>
        <taxon>Ixodoidea</taxon>
        <taxon>Ixodidae</taxon>
        <taxon>Hyalomminae</taxon>
        <taxon>Hyalomma</taxon>
    </lineage>
</organism>
<accession>A0ACB7RS40</accession>
<name>A0ACB7RS40_HYAAI</name>
<gene>
    <name evidence="1" type="ORF">HPB50_009418</name>
</gene>
<evidence type="ECO:0000313" key="1">
    <source>
        <dbReference type="EMBL" id="KAH6925742.1"/>
    </source>
</evidence>
<comment type="caution">
    <text evidence="1">The sequence shown here is derived from an EMBL/GenBank/DDBJ whole genome shotgun (WGS) entry which is preliminary data.</text>
</comment>
<dbReference type="Proteomes" id="UP000821845">
    <property type="component" value="Chromosome 7"/>
</dbReference>
<evidence type="ECO:0000313" key="2">
    <source>
        <dbReference type="Proteomes" id="UP000821845"/>
    </source>
</evidence>